<dbReference type="AlphaFoldDB" id="A0A9W6FPX8"/>
<evidence type="ECO:0000313" key="2">
    <source>
        <dbReference type="Proteomes" id="UP001144396"/>
    </source>
</evidence>
<evidence type="ECO:0000313" key="1">
    <source>
        <dbReference type="EMBL" id="GLI28499.1"/>
    </source>
</evidence>
<organism evidence="1 2">
    <name type="scientific">Agromyces rhizosphaerae</name>
    <dbReference type="NCBI Taxonomy" id="88374"/>
    <lineage>
        <taxon>Bacteria</taxon>
        <taxon>Bacillati</taxon>
        <taxon>Actinomycetota</taxon>
        <taxon>Actinomycetes</taxon>
        <taxon>Micrococcales</taxon>
        <taxon>Microbacteriaceae</taxon>
        <taxon>Agromyces</taxon>
    </lineage>
</organism>
<dbReference type="RefSeq" id="WP_281885935.1">
    <property type="nucleotide sequence ID" value="NZ_BSDP01000001.1"/>
</dbReference>
<accession>A0A9W6FPX8</accession>
<comment type="caution">
    <text evidence="1">The sequence shown here is derived from an EMBL/GenBank/DDBJ whole genome shotgun (WGS) entry which is preliminary data.</text>
</comment>
<protein>
    <submittedName>
        <fullName evidence="1">Uncharacterized protein</fullName>
    </submittedName>
</protein>
<proteinExistence type="predicted"/>
<dbReference type="EMBL" id="BSDP01000001">
    <property type="protein sequence ID" value="GLI28499.1"/>
    <property type="molecule type" value="Genomic_DNA"/>
</dbReference>
<reference evidence="1" key="1">
    <citation type="submission" date="2022-12" db="EMBL/GenBank/DDBJ databases">
        <title>Reference genome sequencing for broad-spectrum identification of bacterial and archaeal isolates by mass spectrometry.</title>
        <authorList>
            <person name="Sekiguchi Y."/>
            <person name="Tourlousse D.M."/>
        </authorList>
    </citation>
    <scope>NUCLEOTIDE SEQUENCE</scope>
    <source>
        <strain evidence="1">14</strain>
    </source>
</reference>
<keyword evidence="2" id="KW-1185">Reference proteome</keyword>
<sequence length="64" mass="7264">MNRRERRALAKATRLDPRAVQYVESYKCPDCDSVAGEVTRDQHGVHHATILHDPTCPRLNGITH</sequence>
<gene>
    <name evidence="1" type="ORF">ARHIZOSPH14_27410</name>
</gene>
<name>A0A9W6FPX8_9MICO</name>
<dbReference type="Proteomes" id="UP001144396">
    <property type="component" value="Unassembled WGS sequence"/>
</dbReference>